<dbReference type="Gene3D" id="6.20.390.30">
    <property type="match status" value="1"/>
</dbReference>
<name>A0AA48M120_9ZZZZ</name>
<dbReference type="NCBIfam" id="NF006452">
    <property type="entry name" value="PRK08788.1"/>
    <property type="match status" value="1"/>
</dbReference>
<dbReference type="CDD" id="cd06558">
    <property type="entry name" value="crotonase-like"/>
    <property type="match status" value="1"/>
</dbReference>
<proteinExistence type="predicted"/>
<evidence type="ECO:0000313" key="1">
    <source>
        <dbReference type="EMBL" id="CAJ0872338.1"/>
    </source>
</evidence>
<reference evidence="1" key="1">
    <citation type="submission" date="2023-07" db="EMBL/GenBank/DDBJ databases">
        <authorList>
            <person name="Pelsma A.J. K."/>
        </authorList>
    </citation>
    <scope>NUCLEOTIDE SEQUENCE</scope>
</reference>
<gene>
    <name evidence="1" type="ORF">AMST5_02407</name>
</gene>
<dbReference type="SUPFAM" id="SSF52096">
    <property type="entry name" value="ClpP/crotonase"/>
    <property type="match status" value="1"/>
</dbReference>
<accession>A0AA48M120</accession>
<dbReference type="InterPro" id="IPR029045">
    <property type="entry name" value="ClpP/crotonase-like_dom_sf"/>
</dbReference>
<dbReference type="PANTHER" id="PTHR11941">
    <property type="entry name" value="ENOYL-COA HYDRATASE-RELATED"/>
    <property type="match status" value="1"/>
</dbReference>
<dbReference type="Gene3D" id="3.90.226.10">
    <property type="entry name" value="2-enoyl-CoA Hydratase, Chain A, domain 1"/>
    <property type="match status" value="1"/>
</dbReference>
<organism evidence="1">
    <name type="scientific">freshwater sediment metagenome</name>
    <dbReference type="NCBI Taxonomy" id="556182"/>
    <lineage>
        <taxon>unclassified sequences</taxon>
        <taxon>metagenomes</taxon>
        <taxon>ecological metagenomes</taxon>
    </lineage>
</organism>
<dbReference type="EMBL" id="OY288114">
    <property type="protein sequence ID" value="CAJ0872338.1"/>
    <property type="molecule type" value="Genomic_DNA"/>
</dbReference>
<dbReference type="InterPro" id="IPR001753">
    <property type="entry name" value="Enoyl-CoA_hydra/iso"/>
</dbReference>
<dbReference type="GO" id="GO:0003824">
    <property type="term" value="F:catalytic activity"/>
    <property type="evidence" value="ECO:0007669"/>
    <property type="project" value="UniProtKB-ARBA"/>
</dbReference>
<dbReference type="GO" id="GO:0006635">
    <property type="term" value="P:fatty acid beta-oxidation"/>
    <property type="evidence" value="ECO:0007669"/>
    <property type="project" value="TreeGrafter"/>
</dbReference>
<protein>
    <recommendedName>
        <fullName evidence="2">Enoyl-CoA hydratase</fullName>
    </recommendedName>
</protein>
<dbReference type="Pfam" id="PF00378">
    <property type="entry name" value="ECH_1"/>
    <property type="match status" value="1"/>
</dbReference>
<dbReference type="AlphaFoldDB" id="A0AA48M120"/>
<sequence>MADLVLLGQKDPLEFPNWRFETLEILHHAETASIWMNYRADAPQCYTLQMLLELLQLRDSLRALWRSGRIETFPFRYLVMAARRPGVFSLGGDLASFATAIRGRDAPTLLTYAHACVDLVYSYSQSLDLPIVTLCAVHGQCLGGAMEAALAFDFIIAEENAVFGLPEVAFNTFPGMGAVTLLTRRVGPALTERIISSGETYSGRRMFDLGVIDRCAPPDGARAAALDWMREDGDAKWRRRRTLAEARRRSYPITHEELVRITELWAETSARIEERDLRHMERLVRAQQRLIRQAQKASKQEDGV</sequence>
<dbReference type="PANTHER" id="PTHR11941:SF54">
    <property type="entry name" value="ENOYL-COA HYDRATASE, MITOCHONDRIAL"/>
    <property type="match status" value="1"/>
</dbReference>
<evidence type="ECO:0008006" key="2">
    <source>
        <dbReference type="Google" id="ProtNLM"/>
    </source>
</evidence>